<comment type="subcellular location">
    <subcellularLocation>
        <location evidence="2">Secreted</location>
    </subcellularLocation>
</comment>
<evidence type="ECO:0000256" key="13">
    <source>
        <dbReference type="ARBA" id="ARBA00033986"/>
    </source>
</evidence>
<dbReference type="InterPro" id="IPR000172">
    <property type="entry name" value="GMC_OxRdtase_N"/>
</dbReference>
<dbReference type="Gene3D" id="3.50.50.60">
    <property type="entry name" value="FAD/NAD(P)-binding domain"/>
    <property type="match status" value="1"/>
</dbReference>
<evidence type="ECO:0000313" key="23">
    <source>
        <dbReference type="EMBL" id="KAF5364036.1"/>
    </source>
</evidence>
<evidence type="ECO:0000256" key="10">
    <source>
        <dbReference type="ARBA" id="ARBA00023002"/>
    </source>
</evidence>
<dbReference type="AlphaFoldDB" id="A0A8H5GFH5"/>
<keyword evidence="10" id="KW-0560">Oxidoreductase</keyword>
<accession>A0A8H5GFH5</accession>
<comment type="catalytic activity">
    <reaction evidence="14">
        <text>pyranose + acceptor = pyranos-2,3-diulose + reduced acceptor.</text>
        <dbReference type="EC" id="1.1.99.29"/>
    </reaction>
</comment>
<dbReference type="EMBL" id="JAACJO010000001">
    <property type="protein sequence ID" value="KAF5364036.1"/>
    <property type="molecule type" value="Genomic_DNA"/>
</dbReference>
<feature type="domain" description="Glucose-methanol-choline oxidoreductase N-terminal" evidence="21">
    <location>
        <begin position="92"/>
        <end position="115"/>
    </location>
</feature>
<protein>
    <recommendedName>
        <fullName evidence="5">pyranose dehydrogenase (acceptor)</fullName>
        <ecNumber evidence="5">1.1.99.29</ecNumber>
    </recommendedName>
</protein>
<evidence type="ECO:0000256" key="5">
    <source>
        <dbReference type="ARBA" id="ARBA00013177"/>
    </source>
</evidence>
<dbReference type="Pfam" id="PF05199">
    <property type="entry name" value="GMC_oxred_C"/>
    <property type="match status" value="1"/>
</dbReference>
<evidence type="ECO:0000256" key="9">
    <source>
        <dbReference type="ARBA" id="ARBA00022827"/>
    </source>
</evidence>
<evidence type="ECO:0000256" key="1">
    <source>
        <dbReference type="ARBA" id="ARBA00001974"/>
    </source>
</evidence>
<comment type="catalytic activity">
    <reaction evidence="17">
        <text>a pyranoside + acceptor = a pyranosid-3,4-diulose + reduced acceptor.</text>
        <dbReference type="EC" id="1.1.99.29"/>
    </reaction>
</comment>
<feature type="active site" description="Proton donor" evidence="18">
    <location>
        <position position="549"/>
    </location>
</feature>
<evidence type="ECO:0000256" key="3">
    <source>
        <dbReference type="ARBA" id="ARBA00010790"/>
    </source>
</evidence>
<comment type="subunit">
    <text evidence="4">Monomer.</text>
</comment>
<dbReference type="SUPFAM" id="SSF54373">
    <property type="entry name" value="FAD-linked reductases, C-terminal domain"/>
    <property type="match status" value="1"/>
</dbReference>
<comment type="catalytic activity">
    <reaction evidence="15">
        <text>pyranose + acceptor = pyranos-3-ulose + reduced acceptor.</text>
        <dbReference type="EC" id="1.1.99.29"/>
    </reaction>
</comment>
<feature type="binding site" evidence="19">
    <location>
        <position position="98"/>
    </location>
    <ligand>
        <name>FAD</name>
        <dbReference type="ChEBI" id="CHEBI:57692"/>
    </ligand>
</feature>
<reference evidence="23 24" key="1">
    <citation type="journal article" date="2020" name="ISME J.">
        <title>Uncovering the hidden diversity of litter-decomposition mechanisms in mushroom-forming fungi.</title>
        <authorList>
            <person name="Floudas D."/>
            <person name="Bentzer J."/>
            <person name="Ahren D."/>
            <person name="Johansson T."/>
            <person name="Persson P."/>
            <person name="Tunlid A."/>
        </authorList>
    </citation>
    <scope>NUCLEOTIDE SEQUENCE [LARGE SCALE GENOMIC DNA]</scope>
    <source>
        <strain evidence="23 24">CBS 146.42</strain>
    </source>
</reference>
<keyword evidence="8" id="KW-0732">Signal</keyword>
<dbReference type="PIRSF" id="PIRSF000137">
    <property type="entry name" value="Alcohol_oxidase"/>
    <property type="match status" value="1"/>
</dbReference>
<dbReference type="InterPro" id="IPR012132">
    <property type="entry name" value="GMC_OxRdtase"/>
</dbReference>
<dbReference type="PANTHER" id="PTHR11552:SF201">
    <property type="entry name" value="GLUCOSE-METHANOL-CHOLINE OXIDOREDUCTASE N-TERMINAL DOMAIN-CONTAINING PROTEIN"/>
    <property type="match status" value="1"/>
</dbReference>
<keyword evidence="24" id="KW-1185">Reference proteome</keyword>
<evidence type="ECO:0000256" key="2">
    <source>
        <dbReference type="ARBA" id="ARBA00004613"/>
    </source>
</evidence>
<organism evidence="23 24">
    <name type="scientific">Leucocoprinus leucothites</name>
    <dbReference type="NCBI Taxonomy" id="201217"/>
    <lineage>
        <taxon>Eukaryota</taxon>
        <taxon>Fungi</taxon>
        <taxon>Dikarya</taxon>
        <taxon>Basidiomycota</taxon>
        <taxon>Agaricomycotina</taxon>
        <taxon>Agaricomycetes</taxon>
        <taxon>Agaricomycetidae</taxon>
        <taxon>Agaricales</taxon>
        <taxon>Agaricineae</taxon>
        <taxon>Agaricaceae</taxon>
        <taxon>Leucocoprinus</taxon>
    </lineage>
</organism>
<dbReference type="PROSITE" id="PS00623">
    <property type="entry name" value="GMC_OXRED_1"/>
    <property type="match status" value="1"/>
</dbReference>
<evidence type="ECO:0000259" key="21">
    <source>
        <dbReference type="PROSITE" id="PS00623"/>
    </source>
</evidence>
<dbReference type="GO" id="GO:0033718">
    <property type="term" value="F:pyranose dehydrogenase (acceptor) activity"/>
    <property type="evidence" value="ECO:0007669"/>
    <property type="project" value="UniProtKB-EC"/>
</dbReference>
<name>A0A8H5GFH5_9AGAR</name>
<keyword evidence="7 20" id="KW-0285">Flavoprotein</keyword>
<proteinExistence type="inferred from homology"/>
<comment type="catalytic activity">
    <reaction evidence="16">
        <text>a pyranoside + acceptor = a pyranosid-3-ulose + reduced acceptor.</text>
        <dbReference type="EC" id="1.1.99.29"/>
    </reaction>
</comment>
<evidence type="ECO:0000256" key="18">
    <source>
        <dbReference type="PIRSR" id="PIRSR000137-1"/>
    </source>
</evidence>
<dbReference type="Pfam" id="PF00732">
    <property type="entry name" value="GMC_oxred_N"/>
    <property type="match status" value="1"/>
</dbReference>
<comment type="catalytic activity">
    <reaction evidence="13">
        <text>pyranose + acceptor = pyranos-2-ulose + reduced acceptor.</text>
        <dbReference type="EC" id="1.1.99.29"/>
    </reaction>
</comment>
<evidence type="ECO:0000256" key="16">
    <source>
        <dbReference type="ARBA" id="ARBA00034050"/>
    </source>
</evidence>
<dbReference type="Gene3D" id="3.30.560.10">
    <property type="entry name" value="Glucose Oxidase, domain 3"/>
    <property type="match status" value="1"/>
</dbReference>
<dbReference type="Proteomes" id="UP000559027">
    <property type="component" value="Unassembled WGS sequence"/>
</dbReference>
<dbReference type="InterPro" id="IPR036188">
    <property type="entry name" value="FAD/NAD-bd_sf"/>
</dbReference>
<gene>
    <name evidence="23" type="ORF">D9756_001000</name>
</gene>
<evidence type="ECO:0000256" key="14">
    <source>
        <dbReference type="ARBA" id="ARBA00034010"/>
    </source>
</evidence>
<evidence type="ECO:0000313" key="24">
    <source>
        <dbReference type="Proteomes" id="UP000559027"/>
    </source>
</evidence>
<evidence type="ECO:0000256" key="15">
    <source>
        <dbReference type="ARBA" id="ARBA00034029"/>
    </source>
</evidence>
<comment type="cofactor">
    <cofactor evidence="1 19">
        <name>FAD</name>
        <dbReference type="ChEBI" id="CHEBI:57692"/>
    </cofactor>
</comment>
<evidence type="ECO:0000259" key="22">
    <source>
        <dbReference type="PROSITE" id="PS00624"/>
    </source>
</evidence>
<evidence type="ECO:0000256" key="20">
    <source>
        <dbReference type="RuleBase" id="RU003968"/>
    </source>
</evidence>
<evidence type="ECO:0000256" key="7">
    <source>
        <dbReference type="ARBA" id="ARBA00022630"/>
    </source>
</evidence>
<evidence type="ECO:0000256" key="6">
    <source>
        <dbReference type="ARBA" id="ARBA00022525"/>
    </source>
</evidence>
<comment type="similarity">
    <text evidence="3 20">Belongs to the GMC oxidoreductase family.</text>
</comment>
<dbReference type="EC" id="1.1.99.29" evidence="5"/>
<feature type="active site" description="Proton acceptor" evidence="18">
    <location>
        <position position="592"/>
    </location>
</feature>
<dbReference type="PANTHER" id="PTHR11552">
    <property type="entry name" value="GLUCOSE-METHANOL-CHOLINE GMC OXIDOREDUCTASE"/>
    <property type="match status" value="1"/>
</dbReference>
<keyword evidence="11" id="KW-0325">Glycoprotein</keyword>
<keyword evidence="9 19" id="KW-0274">FAD</keyword>
<sequence>MPLIELEDATTHSFDYIIVGGGTAGLTLAARLTEDTNISVLVLEAGEENLNDPLINHVGVSGQILGKKEYDWCTATVPQANVNNMELPWSRGRVLGGTSAINFMAWNKPSREDVDAWERLGNEGWNWDRFDKYMQRATTYTPPILSEAEHIRRGTPDAVRELWQKPIGNGPVQVAHTPTRIDADIKAQLTFQNMGIPVAPAPFNGNPNGIVIGAMTIDPKTILRSFASNAYWAPNSARPNFNVLTGAVAHRLVSAQVEGELVISGVEFSHSSRGEEILIARASKEVILSTGTLKTPQLLELSGIGRPDVLARVDVPLKLALEGVGENVQEHINAVTVFELKPGIPDETYDTLREPGVAEKHRELFAHGQGLYTTGVSSFVFASLSSLSDKAEEIISDARKKIEAEIAAGKYSPLFAEQCKIVFDNLEKGVPSCEVIGFPGALGGSNPPVSGKKYYTIAFALNGSFSRGTIHVTASDPTVNAAIDPHCFEQEIDLKMLREIMKFVRKAAGTAPLKDHFNETSPELSPGSECSTDEDLADYLKNNVGTGFHTIGSASMLPREKGGVVDTKLKVYGTKNLRIADLSIVPLHVGCHTQCIAYGIGEIAADIIKGIA</sequence>
<feature type="domain" description="Glucose-methanol-choline oxidoreductase N-terminal" evidence="22">
    <location>
        <begin position="291"/>
        <end position="305"/>
    </location>
</feature>
<evidence type="ECO:0000256" key="8">
    <source>
        <dbReference type="ARBA" id="ARBA00022729"/>
    </source>
</evidence>
<evidence type="ECO:0000256" key="4">
    <source>
        <dbReference type="ARBA" id="ARBA00011245"/>
    </source>
</evidence>
<evidence type="ECO:0000256" key="17">
    <source>
        <dbReference type="ARBA" id="ARBA00034059"/>
    </source>
</evidence>
<dbReference type="OrthoDB" id="269227at2759"/>
<dbReference type="PROSITE" id="PS00624">
    <property type="entry name" value="GMC_OXRED_2"/>
    <property type="match status" value="1"/>
</dbReference>
<dbReference type="InterPro" id="IPR007867">
    <property type="entry name" value="GMC_OxRtase_C"/>
</dbReference>
<dbReference type="GO" id="GO:0005576">
    <property type="term" value="C:extracellular region"/>
    <property type="evidence" value="ECO:0007669"/>
    <property type="project" value="UniProtKB-SubCell"/>
</dbReference>
<dbReference type="GO" id="GO:0050660">
    <property type="term" value="F:flavin adenine dinucleotide binding"/>
    <property type="evidence" value="ECO:0007669"/>
    <property type="project" value="InterPro"/>
</dbReference>
<keyword evidence="6" id="KW-0964">Secreted</keyword>
<comment type="caution">
    <text evidence="23">The sequence shown here is derived from an EMBL/GenBank/DDBJ whole genome shotgun (WGS) entry which is preliminary data.</text>
</comment>
<dbReference type="SUPFAM" id="SSF51905">
    <property type="entry name" value="FAD/NAD(P)-binding domain"/>
    <property type="match status" value="1"/>
</dbReference>
<evidence type="ECO:0000256" key="12">
    <source>
        <dbReference type="ARBA" id="ARBA00024699"/>
    </source>
</evidence>
<evidence type="ECO:0000256" key="11">
    <source>
        <dbReference type="ARBA" id="ARBA00023180"/>
    </source>
</evidence>
<evidence type="ECO:0000256" key="19">
    <source>
        <dbReference type="PIRSR" id="PIRSR000137-2"/>
    </source>
</evidence>
<feature type="binding site" evidence="19">
    <location>
        <position position="94"/>
    </location>
    <ligand>
        <name>FAD</name>
        <dbReference type="ChEBI" id="CHEBI:57692"/>
    </ligand>
</feature>
<comment type="function">
    <text evidence="12">Catalyzes the single-oxidation or sequential double oxidation reaction of carbohydrates primarily at carbon-2 and/or carbon-3 with the concomitant reduction of the flavin. The enzyme exhibits a broad sugar substrate specificity, oxidizing different aldopyranoses to the corresponding C-1, C-2, C-3 or C-1,2, C-2,3 and C-3,4 (di)dehydro sugars with substrate-specific regioselectivity. Accepts only a narrow range of electron acceptors such as substituted benzoquinones and complexed metal ions and reacts extremely slowly with O(2) as acceptor. May play a role in the natural recycling of plant matter by oxidizing all major monosaccharides in lignocellulose and by reducing quinone compounds or reactive radical species generated during lignin depolymerization.</text>
</comment>